<dbReference type="EMBL" id="JAHRIO010091714">
    <property type="protein sequence ID" value="MEQ2188888.1"/>
    <property type="molecule type" value="Genomic_DNA"/>
</dbReference>
<dbReference type="Proteomes" id="UP001476798">
    <property type="component" value="Unassembled WGS sequence"/>
</dbReference>
<gene>
    <name evidence="1" type="ORF">GOODEAATRI_019606</name>
</gene>
<protein>
    <submittedName>
        <fullName evidence="1">Uncharacterized protein</fullName>
    </submittedName>
</protein>
<evidence type="ECO:0000313" key="2">
    <source>
        <dbReference type="Proteomes" id="UP001476798"/>
    </source>
</evidence>
<keyword evidence="2" id="KW-1185">Reference proteome</keyword>
<organism evidence="1 2">
    <name type="scientific">Goodea atripinnis</name>
    <dbReference type="NCBI Taxonomy" id="208336"/>
    <lineage>
        <taxon>Eukaryota</taxon>
        <taxon>Metazoa</taxon>
        <taxon>Chordata</taxon>
        <taxon>Craniata</taxon>
        <taxon>Vertebrata</taxon>
        <taxon>Euteleostomi</taxon>
        <taxon>Actinopterygii</taxon>
        <taxon>Neopterygii</taxon>
        <taxon>Teleostei</taxon>
        <taxon>Neoteleostei</taxon>
        <taxon>Acanthomorphata</taxon>
        <taxon>Ovalentaria</taxon>
        <taxon>Atherinomorphae</taxon>
        <taxon>Cyprinodontiformes</taxon>
        <taxon>Goodeidae</taxon>
        <taxon>Goodea</taxon>
    </lineage>
</organism>
<comment type="caution">
    <text evidence="1">The sequence shown here is derived from an EMBL/GenBank/DDBJ whole genome shotgun (WGS) entry which is preliminary data.</text>
</comment>
<reference evidence="1 2" key="1">
    <citation type="submission" date="2021-06" db="EMBL/GenBank/DDBJ databases">
        <authorList>
            <person name="Palmer J.M."/>
        </authorList>
    </citation>
    <scope>NUCLEOTIDE SEQUENCE [LARGE SCALE GENOMIC DNA]</scope>
    <source>
        <strain evidence="1 2">GA_2019</strain>
        <tissue evidence="1">Muscle</tissue>
    </source>
</reference>
<sequence>MLYCPSLLPADGSGRAAGKRQGRSGMWRSFQSNCEGEHHRNQVKENFIHLRVFTLKHWRLLQEPPRFILLRPKLNPHGNLQLHSQQCSEFYWRYIPLS</sequence>
<name>A0ABV0PZT4_9TELE</name>
<accession>A0ABV0PZT4</accession>
<evidence type="ECO:0000313" key="1">
    <source>
        <dbReference type="EMBL" id="MEQ2188888.1"/>
    </source>
</evidence>
<proteinExistence type="predicted"/>